<dbReference type="Pfam" id="PF00168">
    <property type="entry name" value="C2"/>
    <property type="match status" value="1"/>
</dbReference>
<dbReference type="GO" id="GO:0006952">
    <property type="term" value="P:defense response"/>
    <property type="evidence" value="ECO:0007669"/>
    <property type="project" value="InterPro"/>
</dbReference>
<dbReference type="AlphaFoldDB" id="A0A6A1VPY3"/>
<reference evidence="3 4" key="1">
    <citation type="journal article" date="2019" name="Plant Biotechnol. J.">
        <title>The red bayberry genome and genetic basis of sex determination.</title>
        <authorList>
            <person name="Jia H.M."/>
            <person name="Jia H.J."/>
            <person name="Cai Q.L."/>
            <person name="Wang Y."/>
            <person name="Zhao H.B."/>
            <person name="Yang W.F."/>
            <person name="Wang G.Y."/>
            <person name="Li Y.H."/>
            <person name="Zhan D.L."/>
            <person name="Shen Y.T."/>
            <person name="Niu Q.F."/>
            <person name="Chang L."/>
            <person name="Qiu J."/>
            <person name="Zhao L."/>
            <person name="Xie H.B."/>
            <person name="Fu W.Y."/>
            <person name="Jin J."/>
            <person name="Li X.W."/>
            <person name="Jiao Y."/>
            <person name="Zhou C.C."/>
            <person name="Tu T."/>
            <person name="Chai C.Y."/>
            <person name="Gao J.L."/>
            <person name="Fan L.J."/>
            <person name="van de Weg E."/>
            <person name="Wang J.Y."/>
            <person name="Gao Z.S."/>
        </authorList>
    </citation>
    <scope>NUCLEOTIDE SEQUENCE [LARGE SCALE GENOMIC DNA]</scope>
    <source>
        <tissue evidence="3">Leaves</tissue>
    </source>
</reference>
<gene>
    <name evidence="3" type="ORF">CJ030_MR5G017270</name>
</gene>
<evidence type="ECO:0000259" key="2">
    <source>
        <dbReference type="PROSITE" id="PS50004"/>
    </source>
</evidence>
<protein>
    <recommendedName>
        <fullName evidence="2">C2 domain-containing protein</fullName>
    </recommendedName>
</protein>
<sequence length="265" mass="28851">MEYRTLEVNVRSATDLKDLNLFSKMGVYVVVSLSGDSQHEQKAKTNVDRDGGTSPSWNFPMKFTINESAVRQNRLILEFKLRCDRSLGGDKDIGEVHVSVQELLNSIGDGKALQFLSYQVTQPSGQHKGVLNFSYRFSEEVAASERSLPDAEAFERPVTVYPSPTVVEPSPPPYDGPYPLPPAPPPGGRYPYAPPPPPPPYQPYAYGYEYPPPPPPPGYGYPPPPPPPPGGYGYPPPPPPPPGGYGYPPPPPPPPGGYGYPPPPY</sequence>
<dbReference type="PANTHER" id="PTHR32246:SF173">
    <property type="entry name" value="C2 DOMAIN-CONTAINING PROTEIN"/>
    <property type="match status" value="1"/>
</dbReference>
<evidence type="ECO:0000313" key="3">
    <source>
        <dbReference type="EMBL" id="KAB1214007.1"/>
    </source>
</evidence>
<feature type="region of interest" description="Disordered" evidence="1">
    <location>
        <begin position="215"/>
        <end position="253"/>
    </location>
</feature>
<accession>A0A6A1VPY3</accession>
<feature type="region of interest" description="Disordered" evidence="1">
    <location>
        <begin position="162"/>
        <end position="196"/>
    </location>
</feature>
<dbReference type="InterPro" id="IPR044750">
    <property type="entry name" value="C2_SRC2/BAP"/>
</dbReference>
<proteinExistence type="predicted"/>
<dbReference type="EMBL" id="RXIC02000023">
    <property type="protein sequence ID" value="KAB1214007.1"/>
    <property type="molecule type" value="Genomic_DNA"/>
</dbReference>
<dbReference type="OrthoDB" id="270970at2759"/>
<organism evidence="3 4">
    <name type="scientific">Morella rubra</name>
    <name type="common">Chinese bayberry</name>
    <dbReference type="NCBI Taxonomy" id="262757"/>
    <lineage>
        <taxon>Eukaryota</taxon>
        <taxon>Viridiplantae</taxon>
        <taxon>Streptophyta</taxon>
        <taxon>Embryophyta</taxon>
        <taxon>Tracheophyta</taxon>
        <taxon>Spermatophyta</taxon>
        <taxon>Magnoliopsida</taxon>
        <taxon>eudicotyledons</taxon>
        <taxon>Gunneridae</taxon>
        <taxon>Pentapetalae</taxon>
        <taxon>rosids</taxon>
        <taxon>fabids</taxon>
        <taxon>Fagales</taxon>
        <taxon>Myricaceae</taxon>
        <taxon>Morella</taxon>
    </lineage>
</organism>
<evidence type="ECO:0000313" key="4">
    <source>
        <dbReference type="Proteomes" id="UP000516437"/>
    </source>
</evidence>
<dbReference type="SMART" id="SM00239">
    <property type="entry name" value="C2"/>
    <property type="match status" value="1"/>
</dbReference>
<evidence type="ECO:0000256" key="1">
    <source>
        <dbReference type="SAM" id="MobiDB-lite"/>
    </source>
</evidence>
<dbReference type="SUPFAM" id="SSF49562">
    <property type="entry name" value="C2 domain (Calcium/lipid-binding domain, CaLB)"/>
    <property type="match status" value="1"/>
</dbReference>
<dbReference type="PANTHER" id="PTHR32246">
    <property type="entry name" value="INGRESSION PROTEIN FIC1"/>
    <property type="match status" value="1"/>
</dbReference>
<dbReference type="PRINTS" id="PR01217">
    <property type="entry name" value="PRICHEXTENSN"/>
</dbReference>
<dbReference type="CDD" id="cd04051">
    <property type="entry name" value="C2_SRC2_like"/>
    <property type="match status" value="1"/>
</dbReference>
<name>A0A6A1VPY3_9ROSI</name>
<keyword evidence="4" id="KW-1185">Reference proteome</keyword>
<dbReference type="InterPro" id="IPR000008">
    <property type="entry name" value="C2_dom"/>
</dbReference>
<feature type="compositionally biased region" description="Pro residues" evidence="1">
    <location>
        <begin position="169"/>
        <end position="196"/>
    </location>
</feature>
<dbReference type="Proteomes" id="UP000516437">
    <property type="component" value="Chromosome 5"/>
</dbReference>
<dbReference type="PROSITE" id="PS50004">
    <property type="entry name" value="C2"/>
    <property type="match status" value="1"/>
</dbReference>
<dbReference type="InterPro" id="IPR035892">
    <property type="entry name" value="C2_domain_sf"/>
</dbReference>
<dbReference type="Gene3D" id="2.60.40.150">
    <property type="entry name" value="C2 domain"/>
    <property type="match status" value="1"/>
</dbReference>
<feature type="domain" description="C2" evidence="2">
    <location>
        <begin position="1"/>
        <end position="115"/>
    </location>
</feature>
<comment type="caution">
    <text evidence="3">The sequence shown here is derived from an EMBL/GenBank/DDBJ whole genome shotgun (WGS) entry which is preliminary data.</text>
</comment>